<dbReference type="AlphaFoldDB" id="A0A061J2V8"/>
<keyword evidence="1" id="KW-0175">Coiled coil</keyword>
<evidence type="ECO:0000313" key="3">
    <source>
        <dbReference type="EMBL" id="ESL08461.1"/>
    </source>
</evidence>
<feature type="coiled-coil region" evidence="1">
    <location>
        <begin position="224"/>
        <end position="258"/>
    </location>
</feature>
<feature type="compositionally biased region" description="Low complexity" evidence="2">
    <location>
        <begin position="1"/>
        <end position="15"/>
    </location>
</feature>
<dbReference type="EMBL" id="AUPL01003836">
    <property type="protein sequence ID" value="ESL08461.1"/>
    <property type="molecule type" value="Genomic_DNA"/>
</dbReference>
<comment type="caution">
    <text evidence="3">The sequence shown here is derived from an EMBL/GenBank/DDBJ whole genome shotgun (WGS) entry which is preliminary data.</text>
</comment>
<reference evidence="3 4" key="1">
    <citation type="submission" date="2013-07" db="EMBL/GenBank/DDBJ databases">
        <authorList>
            <person name="Stoco P.H."/>
            <person name="Wagner G."/>
            <person name="Gerber A."/>
            <person name="Zaha A."/>
            <person name="Thompson C."/>
            <person name="Bartholomeu D.C."/>
            <person name="Luckemeyer D.D."/>
            <person name="Bahia D."/>
            <person name="Loreto E."/>
            <person name="Prestes E.B."/>
            <person name="Lima F.M."/>
            <person name="Rodrigues-Luiz G."/>
            <person name="Vallejo G.A."/>
            <person name="Filho J.F."/>
            <person name="Monteiro K.M."/>
            <person name="Tyler K.M."/>
            <person name="de Almeida L.G."/>
            <person name="Ortiz M.F."/>
            <person name="Siervo M.A."/>
            <person name="de Moraes M.H."/>
            <person name="Cunha O.L."/>
            <person name="Mendonca-Neto R."/>
            <person name="Silva R."/>
            <person name="Teixeira S.M."/>
            <person name="Murta S.M."/>
            <person name="Sincero T.C."/>
            <person name="Mendes T.A."/>
            <person name="Urmenyi T.P."/>
            <person name="Silva V.G."/>
            <person name="da Rocha W.D."/>
            <person name="Andersson B."/>
            <person name="Romanha A.J."/>
            <person name="Steindel M."/>
            <person name="de Vasconcelos A.T."/>
            <person name="Grisard E.C."/>
        </authorList>
    </citation>
    <scope>NUCLEOTIDE SEQUENCE [LARGE SCALE GENOMIC DNA]</scope>
    <source>
        <strain evidence="3 4">SC58</strain>
    </source>
</reference>
<evidence type="ECO:0000313" key="4">
    <source>
        <dbReference type="Proteomes" id="UP000031737"/>
    </source>
</evidence>
<sequence length="364" mass="41835">MPERATPLALAATPTVGLSPRDGSKETPPLTAAVPNEKKDFYLGADSGGTPLSVGISNVTMESSDTVNKVWVESFLLPLEEEARLHSEFLSCLQCKFDEAYSLALEQVKQQHLNDCGEPTNDLLAYRREQQAIYQEEIQQLRQKLEAECQEERRQQRRCAYQRWAKVLSAWQKEKQTEYQRALEYYYGHYEGERLAPRIFSTCDDALQTNLGSEVEAAMRTPAAAMVRDQVVRLRDVLRRLKREVKKANEHAQSCLLQRDVYVSAVRARVQQQYLGIVAEQQKELKMLQHWSMEMRRLELDAEERIATWEERRRRRLEHMQCEKGEKQFSGSGSGGVDVARKAETAVDVGSSIRFQKGLFNFLL</sequence>
<dbReference type="Proteomes" id="UP000031737">
    <property type="component" value="Unassembled WGS sequence"/>
</dbReference>
<evidence type="ECO:0000256" key="2">
    <source>
        <dbReference type="SAM" id="MobiDB-lite"/>
    </source>
</evidence>
<evidence type="ECO:0000256" key="1">
    <source>
        <dbReference type="SAM" id="Coils"/>
    </source>
</evidence>
<organism evidence="3 4">
    <name type="scientific">Trypanosoma rangeli SC58</name>
    <dbReference type="NCBI Taxonomy" id="429131"/>
    <lineage>
        <taxon>Eukaryota</taxon>
        <taxon>Discoba</taxon>
        <taxon>Euglenozoa</taxon>
        <taxon>Kinetoplastea</taxon>
        <taxon>Metakinetoplastina</taxon>
        <taxon>Trypanosomatida</taxon>
        <taxon>Trypanosomatidae</taxon>
        <taxon>Trypanosoma</taxon>
        <taxon>Herpetosoma</taxon>
    </lineage>
</organism>
<dbReference type="VEuPathDB" id="TriTrypDB:TRSC58_03836"/>
<feature type="coiled-coil region" evidence="1">
    <location>
        <begin position="131"/>
        <end position="158"/>
    </location>
</feature>
<proteinExistence type="predicted"/>
<protein>
    <submittedName>
        <fullName evidence="3">Uncharacterized protein</fullName>
    </submittedName>
</protein>
<dbReference type="OrthoDB" id="252151at2759"/>
<keyword evidence="4" id="KW-1185">Reference proteome</keyword>
<gene>
    <name evidence="3" type="ORF">TRSC58_03836</name>
</gene>
<accession>A0A061J2V8</accession>
<feature type="region of interest" description="Disordered" evidence="2">
    <location>
        <begin position="1"/>
        <end position="31"/>
    </location>
</feature>
<name>A0A061J2V8_TRYRA</name>